<proteinExistence type="predicted"/>
<comment type="caution">
    <text evidence="2">The sequence shown here is derived from an EMBL/GenBank/DDBJ whole genome shotgun (WGS) entry which is preliminary data.</text>
</comment>
<evidence type="ECO:0000313" key="3">
    <source>
        <dbReference type="Proteomes" id="UP000537131"/>
    </source>
</evidence>
<evidence type="ECO:0000256" key="1">
    <source>
        <dbReference type="SAM" id="Phobius"/>
    </source>
</evidence>
<keyword evidence="1" id="KW-1133">Transmembrane helix</keyword>
<feature type="transmembrane region" description="Helical" evidence="1">
    <location>
        <begin position="25"/>
        <end position="52"/>
    </location>
</feature>
<dbReference type="AlphaFoldDB" id="A0A7Y0HNN7"/>
<dbReference type="Proteomes" id="UP000537131">
    <property type="component" value="Unassembled WGS sequence"/>
</dbReference>
<reference evidence="2 3" key="1">
    <citation type="submission" date="2020-06" db="EMBL/GenBank/DDBJ databases">
        <title>Complete Genome Sequence of Clostridium muelleri sp. nov. P21T, an Acid-Alcohol Producing Acetogen Isolated from Old Hay.</title>
        <authorList>
            <person name="Duncan K.E."/>
            <person name="Tanner R.S."/>
        </authorList>
    </citation>
    <scope>NUCLEOTIDE SEQUENCE [LARGE SCALE GENOMIC DNA]</scope>
    <source>
        <strain evidence="2 3">P21</strain>
    </source>
</reference>
<keyword evidence="1" id="KW-0812">Transmembrane</keyword>
<dbReference type="EMBL" id="JABBNI010000015">
    <property type="protein sequence ID" value="NMM62852.1"/>
    <property type="molecule type" value="Genomic_DNA"/>
</dbReference>
<gene>
    <name evidence="2" type="ORF">HBE96_09090</name>
</gene>
<evidence type="ECO:0000313" key="2">
    <source>
        <dbReference type="EMBL" id="NMM62852.1"/>
    </source>
</evidence>
<keyword evidence="3" id="KW-1185">Reference proteome</keyword>
<name>A0A7Y0HNN7_9CLOT</name>
<protein>
    <submittedName>
        <fullName evidence="2">Uncharacterized protein</fullName>
    </submittedName>
</protein>
<organism evidence="2 3">
    <name type="scientific">Clostridium muellerianum</name>
    <dbReference type="NCBI Taxonomy" id="2716538"/>
    <lineage>
        <taxon>Bacteria</taxon>
        <taxon>Bacillati</taxon>
        <taxon>Bacillota</taxon>
        <taxon>Clostridia</taxon>
        <taxon>Eubacteriales</taxon>
        <taxon>Clostridiaceae</taxon>
        <taxon>Clostridium</taxon>
    </lineage>
</organism>
<feature type="transmembrane region" description="Helical" evidence="1">
    <location>
        <begin position="58"/>
        <end position="76"/>
    </location>
</feature>
<sequence>MKNNKKETSLKKENNLSKNKYEYKLIYYVICYGIGYVISLCVTGVPNLMYLIPIKLDAIFISVMIGTFCNIYHYNIPGDRGRHYMFRPLMIGILLIFIILIITKVLLLFGVIVTPDPFGGMLGMNDKYQTKLF</sequence>
<keyword evidence="1" id="KW-0472">Membrane</keyword>
<dbReference type="RefSeq" id="WP_169297460.1">
    <property type="nucleotide sequence ID" value="NZ_JABBNI010000015.1"/>
</dbReference>
<feature type="transmembrane region" description="Helical" evidence="1">
    <location>
        <begin position="88"/>
        <end position="113"/>
    </location>
</feature>
<accession>A0A7Y0HNN7</accession>